<keyword evidence="6" id="KW-0472">Membrane</keyword>
<accession>A0AAV9DQD2</accession>
<feature type="region of interest" description="Disordered" evidence="8">
    <location>
        <begin position="259"/>
        <end position="286"/>
    </location>
</feature>
<evidence type="ECO:0000313" key="10">
    <source>
        <dbReference type="Proteomes" id="UP001180020"/>
    </source>
</evidence>
<dbReference type="EMBL" id="JAUJYO010000012">
    <property type="protein sequence ID" value="KAK1302182.1"/>
    <property type="molecule type" value="Genomic_DNA"/>
</dbReference>
<feature type="region of interest" description="Disordered" evidence="8">
    <location>
        <begin position="99"/>
        <end position="130"/>
    </location>
</feature>
<dbReference type="Proteomes" id="UP001180020">
    <property type="component" value="Unassembled WGS sequence"/>
</dbReference>
<evidence type="ECO:0000256" key="2">
    <source>
        <dbReference type="ARBA" id="ARBA00022475"/>
    </source>
</evidence>
<evidence type="ECO:0000256" key="6">
    <source>
        <dbReference type="ARBA" id="ARBA00023136"/>
    </source>
</evidence>
<comment type="similarity">
    <text evidence="7">Belongs to the plant Proton pump-interactor protein family.</text>
</comment>
<keyword evidence="3" id="KW-0812">Transmembrane</keyword>
<dbReference type="GO" id="GO:0005886">
    <property type="term" value="C:plasma membrane"/>
    <property type="evidence" value="ECO:0007669"/>
    <property type="project" value="UniProtKB-SubCell"/>
</dbReference>
<name>A0AAV9DQD2_ACOCL</name>
<evidence type="ECO:0000256" key="1">
    <source>
        <dbReference type="ARBA" id="ARBA00004162"/>
    </source>
</evidence>
<organism evidence="9 10">
    <name type="scientific">Acorus calamus</name>
    <name type="common">Sweet flag</name>
    <dbReference type="NCBI Taxonomy" id="4465"/>
    <lineage>
        <taxon>Eukaryota</taxon>
        <taxon>Viridiplantae</taxon>
        <taxon>Streptophyta</taxon>
        <taxon>Embryophyta</taxon>
        <taxon>Tracheophyta</taxon>
        <taxon>Spermatophyta</taxon>
        <taxon>Magnoliopsida</taxon>
        <taxon>Liliopsida</taxon>
        <taxon>Acoraceae</taxon>
        <taxon>Acorus</taxon>
    </lineage>
</organism>
<protein>
    <submittedName>
        <fullName evidence="9">Proton pump-interactor 1</fullName>
    </submittedName>
</protein>
<gene>
    <name evidence="9" type="primary">PPI1</name>
    <name evidence="9" type="ORF">QJS10_CPB12g00936</name>
</gene>
<sequence>MRTLIDERRHEEYLEQRKKGKEPLPMALRELPNPYNPMREEGMGLCSSKEELNKLIHSLNYRIEHENISIVEKRQLMKKIYRLEGTRKRVIENDFMKAKMQDSKSNSQDQALHGISGAKRKEMEPLYTSPGDFRNAINAVSEKDMGLDSSEDELIELMHSLNYGIQNGSIMDDRELRKAIRQLGGMRRRCLEKLPLSYRCNFGGVIENSSMKAKMQDSRSHVQGQDITGLEALSGAEFSSYKEFREDYERRILSSEKPISLAKAPRPNESEMPEQEETNEAVESGANGKVEIILEDSEEWIVVEKYLKSSHQLLELKREEGLAKAN</sequence>
<dbReference type="InterPro" id="IPR055282">
    <property type="entry name" value="PPI1-4"/>
</dbReference>
<reference evidence="9" key="1">
    <citation type="journal article" date="2023" name="Nat. Commun.">
        <title>Diploid and tetraploid genomes of Acorus and the evolution of monocots.</title>
        <authorList>
            <person name="Ma L."/>
            <person name="Liu K.W."/>
            <person name="Li Z."/>
            <person name="Hsiao Y.Y."/>
            <person name="Qi Y."/>
            <person name="Fu T."/>
            <person name="Tang G.D."/>
            <person name="Zhang D."/>
            <person name="Sun W.H."/>
            <person name="Liu D.K."/>
            <person name="Li Y."/>
            <person name="Chen G.Z."/>
            <person name="Liu X.D."/>
            <person name="Liao X.Y."/>
            <person name="Jiang Y.T."/>
            <person name="Yu X."/>
            <person name="Hao Y."/>
            <person name="Huang J."/>
            <person name="Zhao X.W."/>
            <person name="Ke S."/>
            <person name="Chen Y.Y."/>
            <person name="Wu W.L."/>
            <person name="Hsu J.L."/>
            <person name="Lin Y.F."/>
            <person name="Huang M.D."/>
            <person name="Li C.Y."/>
            <person name="Huang L."/>
            <person name="Wang Z.W."/>
            <person name="Zhao X."/>
            <person name="Zhong W.Y."/>
            <person name="Peng D.H."/>
            <person name="Ahmad S."/>
            <person name="Lan S."/>
            <person name="Zhang J.S."/>
            <person name="Tsai W.C."/>
            <person name="Van de Peer Y."/>
            <person name="Liu Z.J."/>
        </authorList>
    </citation>
    <scope>NUCLEOTIDE SEQUENCE</scope>
    <source>
        <strain evidence="9">CP</strain>
    </source>
</reference>
<evidence type="ECO:0000256" key="3">
    <source>
        <dbReference type="ARBA" id="ARBA00022692"/>
    </source>
</evidence>
<dbReference type="PANTHER" id="PTHR32219:SF2">
    <property type="entry name" value="PROTON PUMP-INTERACTOR 1"/>
    <property type="match status" value="1"/>
</dbReference>
<comment type="caution">
    <text evidence="9">The sequence shown here is derived from an EMBL/GenBank/DDBJ whole genome shotgun (WGS) entry which is preliminary data.</text>
</comment>
<comment type="subcellular location">
    <subcellularLocation>
        <location evidence="1">Cell membrane</location>
        <topology evidence="1">Single-pass membrane protein</topology>
    </subcellularLocation>
</comment>
<evidence type="ECO:0000256" key="5">
    <source>
        <dbReference type="ARBA" id="ARBA00023054"/>
    </source>
</evidence>
<dbReference type="PANTHER" id="PTHR32219">
    <property type="entry name" value="RNA-BINDING PROTEIN YLMH-RELATED"/>
    <property type="match status" value="1"/>
</dbReference>
<keyword evidence="5" id="KW-0175">Coiled coil</keyword>
<evidence type="ECO:0000313" key="9">
    <source>
        <dbReference type="EMBL" id="KAK1302182.1"/>
    </source>
</evidence>
<keyword evidence="2" id="KW-1003">Cell membrane</keyword>
<proteinExistence type="inferred from homology"/>
<dbReference type="AlphaFoldDB" id="A0AAV9DQD2"/>
<evidence type="ECO:0000256" key="4">
    <source>
        <dbReference type="ARBA" id="ARBA00022989"/>
    </source>
</evidence>
<keyword evidence="4" id="KW-1133">Transmembrane helix</keyword>
<evidence type="ECO:0000256" key="7">
    <source>
        <dbReference type="ARBA" id="ARBA00038080"/>
    </source>
</evidence>
<keyword evidence="10" id="KW-1185">Reference proteome</keyword>
<reference evidence="9" key="2">
    <citation type="submission" date="2023-06" db="EMBL/GenBank/DDBJ databases">
        <authorList>
            <person name="Ma L."/>
            <person name="Liu K.-W."/>
            <person name="Li Z."/>
            <person name="Hsiao Y.-Y."/>
            <person name="Qi Y."/>
            <person name="Fu T."/>
            <person name="Tang G."/>
            <person name="Zhang D."/>
            <person name="Sun W.-H."/>
            <person name="Liu D.-K."/>
            <person name="Li Y."/>
            <person name="Chen G.-Z."/>
            <person name="Liu X.-D."/>
            <person name="Liao X.-Y."/>
            <person name="Jiang Y.-T."/>
            <person name="Yu X."/>
            <person name="Hao Y."/>
            <person name="Huang J."/>
            <person name="Zhao X.-W."/>
            <person name="Ke S."/>
            <person name="Chen Y.-Y."/>
            <person name="Wu W.-L."/>
            <person name="Hsu J.-L."/>
            <person name="Lin Y.-F."/>
            <person name="Huang M.-D."/>
            <person name="Li C.-Y."/>
            <person name="Huang L."/>
            <person name="Wang Z.-W."/>
            <person name="Zhao X."/>
            <person name="Zhong W.-Y."/>
            <person name="Peng D.-H."/>
            <person name="Ahmad S."/>
            <person name="Lan S."/>
            <person name="Zhang J.-S."/>
            <person name="Tsai W.-C."/>
            <person name="Van De Peer Y."/>
            <person name="Liu Z.-J."/>
        </authorList>
    </citation>
    <scope>NUCLEOTIDE SEQUENCE</scope>
    <source>
        <strain evidence="9">CP</strain>
        <tissue evidence="9">Leaves</tissue>
    </source>
</reference>
<feature type="compositionally biased region" description="Acidic residues" evidence="8">
    <location>
        <begin position="271"/>
        <end position="280"/>
    </location>
</feature>
<evidence type="ECO:0000256" key="8">
    <source>
        <dbReference type="SAM" id="MobiDB-lite"/>
    </source>
</evidence>